<evidence type="ECO:0000313" key="5">
    <source>
        <dbReference type="Proteomes" id="UP001430306"/>
    </source>
</evidence>
<gene>
    <name evidence="4" type="ORF">LOC71_01495</name>
</gene>
<keyword evidence="2" id="KW-0175">Coiled coil</keyword>
<dbReference type="Gene3D" id="2.40.50.100">
    <property type="match status" value="1"/>
</dbReference>
<reference evidence="4" key="1">
    <citation type="submission" date="2021-11" db="EMBL/GenBank/DDBJ databases">
        <title>Genome sequence.</title>
        <authorList>
            <person name="Sun Q."/>
        </authorList>
    </citation>
    <scope>NUCLEOTIDE SEQUENCE</scope>
    <source>
        <strain evidence="4">JC740</strain>
    </source>
</reference>
<name>A0ABS8NBZ8_9BACT</name>
<feature type="coiled-coil region" evidence="2">
    <location>
        <begin position="508"/>
        <end position="573"/>
    </location>
</feature>
<evidence type="ECO:0000256" key="1">
    <source>
        <dbReference type="ARBA" id="ARBA00022448"/>
    </source>
</evidence>
<protein>
    <submittedName>
        <fullName evidence="4">Biotin/lipoyl-binding protein</fullName>
    </submittedName>
</protein>
<dbReference type="RefSeq" id="WP_230270697.1">
    <property type="nucleotide sequence ID" value="NZ_JAJKFW010000003.1"/>
</dbReference>
<sequence>MSRPNASTTDSANTQAAKAGGLESANAGKNANSAAKPTAAEQTVRQLAEQSRDEAEFLHRLATHLAEIHSAALVAVQDNSFPQPRMLVRNETIAANLDRDWLRQQLGVVSPSAASFVFETPNGQTDTRATALGVELLPAPQSAKLMLLHDHELAPTALLPAMKQLGEFAKASRERFATPTQVDSESTESSRAIATLAGELPAHELVNLDQAFRNVRAVMRGFHQDLDPTSTAYRIAADLPRLLACDRAAVLLPKTSSRRPKFQVRAISGSSVIDRRSPLIRSMNQLADAVAVIKRPLILPAQATSPNDEQAIDPAALSPQLIEPLEGYLDESGVHSVAMIPLFEPSQSDDPYATELGQDLSPDAPSDDELRSHANNHPPIAMLILETFSGDPATEISPAIREVADESALALSNALNHASVFALPLRRPLAAASRRAFRNWAMAISLSVIAGLIAGWLIRVDHHVVATGEARPAVRRAIFAGIDGIVDELLVSDGDHVQAGEMLVRLDNAELTREAEAVSGELATATQQLSSIRALLLSGDNGDRDNAQNILEQQSLENQIESLNKRLDLNQQMQSMLSIRAPFDGQVVGWRLDERLSDHPVSRGDRLLSMVQPDGPWELELKLEESRSREVLQRYSNGDPLPIRFAIETRPTETFEAEVSSVGSVARRRADGRSVLDVVAKINEVPEDGFRGDAEVTAKIVCGKKRYLASALDDVVDWVHRNVLFRFR</sequence>
<evidence type="ECO:0000313" key="4">
    <source>
        <dbReference type="EMBL" id="MCC9640929.1"/>
    </source>
</evidence>
<feature type="region of interest" description="Disordered" evidence="3">
    <location>
        <begin position="351"/>
        <end position="373"/>
    </location>
</feature>
<evidence type="ECO:0000256" key="3">
    <source>
        <dbReference type="SAM" id="MobiDB-lite"/>
    </source>
</evidence>
<feature type="compositionally biased region" description="Polar residues" evidence="3">
    <location>
        <begin position="1"/>
        <end position="16"/>
    </location>
</feature>
<keyword evidence="5" id="KW-1185">Reference proteome</keyword>
<feature type="region of interest" description="Disordered" evidence="3">
    <location>
        <begin position="1"/>
        <end position="48"/>
    </location>
</feature>
<comment type="caution">
    <text evidence="4">The sequence shown here is derived from an EMBL/GenBank/DDBJ whole genome shotgun (WGS) entry which is preliminary data.</text>
</comment>
<dbReference type="PANTHER" id="PTHR30097:SF4">
    <property type="entry name" value="SLR6042 PROTEIN"/>
    <property type="match status" value="1"/>
</dbReference>
<proteinExistence type="predicted"/>
<dbReference type="Gene3D" id="1.10.287.470">
    <property type="entry name" value="Helix hairpin bin"/>
    <property type="match status" value="1"/>
</dbReference>
<feature type="compositionally biased region" description="Low complexity" evidence="3">
    <location>
        <begin position="24"/>
        <end position="36"/>
    </location>
</feature>
<dbReference type="Proteomes" id="UP001430306">
    <property type="component" value="Unassembled WGS sequence"/>
</dbReference>
<keyword evidence="1" id="KW-0813">Transport</keyword>
<dbReference type="PANTHER" id="PTHR30097">
    <property type="entry name" value="CATION EFFLUX SYSTEM PROTEIN CUSB"/>
    <property type="match status" value="1"/>
</dbReference>
<dbReference type="EMBL" id="JAJKFW010000003">
    <property type="protein sequence ID" value="MCC9640929.1"/>
    <property type="molecule type" value="Genomic_DNA"/>
</dbReference>
<evidence type="ECO:0000256" key="2">
    <source>
        <dbReference type="SAM" id="Coils"/>
    </source>
</evidence>
<accession>A0ABS8NBZ8</accession>
<organism evidence="4 5">
    <name type="scientific">Rhodopirellula halodulae</name>
    <dbReference type="NCBI Taxonomy" id="2894198"/>
    <lineage>
        <taxon>Bacteria</taxon>
        <taxon>Pseudomonadati</taxon>
        <taxon>Planctomycetota</taxon>
        <taxon>Planctomycetia</taxon>
        <taxon>Pirellulales</taxon>
        <taxon>Pirellulaceae</taxon>
        <taxon>Rhodopirellula</taxon>
    </lineage>
</organism>
<dbReference type="SUPFAM" id="SSF111369">
    <property type="entry name" value="HlyD-like secretion proteins"/>
    <property type="match status" value="1"/>
</dbReference>
<dbReference type="InterPro" id="IPR051909">
    <property type="entry name" value="MFP_Cation_Efflux"/>
</dbReference>